<name>X0W0N1_9ZZZZ</name>
<evidence type="ECO:0000259" key="1">
    <source>
        <dbReference type="Pfam" id="PF02954"/>
    </source>
</evidence>
<dbReference type="Pfam" id="PF02954">
    <property type="entry name" value="HTH_8"/>
    <property type="match status" value="1"/>
</dbReference>
<dbReference type="EMBL" id="BARS01038566">
    <property type="protein sequence ID" value="GAG24070.1"/>
    <property type="molecule type" value="Genomic_DNA"/>
</dbReference>
<dbReference type="AlphaFoldDB" id="X0W0N1"/>
<sequence>AATLCTGEMMTAELIEPWLRPTAPPLEDFGPLREGRMLEDMERQLIERTLGKYNGHRAKSAKALGMGVRTLTMKLKQWREQDAAESRELACAGV</sequence>
<comment type="caution">
    <text evidence="2">The sequence shown here is derived from an EMBL/GenBank/DDBJ whole genome shotgun (WGS) entry which is preliminary data.</text>
</comment>
<reference evidence="2" key="1">
    <citation type="journal article" date="2014" name="Front. Microbiol.">
        <title>High frequency of phylogenetically diverse reductive dehalogenase-homologous genes in deep subseafloor sedimentary metagenomes.</title>
        <authorList>
            <person name="Kawai M."/>
            <person name="Futagami T."/>
            <person name="Toyoda A."/>
            <person name="Takaki Y."/>
            <person name="Nishi S."/>
            <person name="Hori S."/>
            <person name="Arai W."/>
            <person name="Tsubouchi T."/>
            <person name="Morono Y."/>
            <person name="Uchiyama I."/>
            <person name="Ito T."/>
            <person name="Fujiyama A."/>
            <person name="Inagaki F."/>
            <person name="Takami H."/>
        </authorList>
    </citation>
    <scope>NUCLEOTIDE SEQUENCE</scope>
    <source>
        <strain evidence="2">Expedition CK06-06</strain>
    </source>
</reference>
<protein>
    <recommendedName>
        <fullName evidence="1">DNA binding HTH domain-containing protein</fullName>
    </recommendedName>
</protein>
<dbReference type="InterPro" id="IPR009057">
    <property type="entry name" value="Homeodomain-like_sf"/>
</dbReference>
<dbReference type="GO" id="GO:0043565">
    <property type="term" value="F:sequence-specific DNA binding"/>
    <property type="evidence" value="ECO:0007669"/>
    <property type="project" value="InterPro"/>
</dbReference>
<proteinExistence type="predicted"/>
<dbReference type="PRINTS" id="PR01590">
    <property type="entry name" value="HTHFIS"/>
</dbReference>
<organism evidence="2">
    <name type="scientific">marine sediment metagenome</name>
    <dbReference type="NCBI Taxonomy" id="412755"/>
    <lineage>
        <taxon>unclassified sequences</taxon>
        <taxon>metagenomes</taxon>
        <taxon>ecological metagenomes</taxon>
    </lineage>
</organism>
<dbReference type="Gene3D" id="1.10.10.60">
    <property type="entry name" value="Homeodomain-like"/>
    <property type="match status" value="1"/>
</dbReference>
<dbReference type="InterPro" id="IPR002197">
    <property type="entry name" value="HTH_Fis"/>
</dbReference>
<feature type="domain" description="DNA binding HTH" evidence="1">
    <location>
        <begin position="38"/>
        <end position="78"/>
    </location>
</feature>
<feature type="non-terminal residue" evidence="2">
    <location>
        <position position="1"/>
    </location>
</feature>
<accession>X0W0N1</accession>
<dbReference type="SUPFAM" id="SSF46689">
    <property type="entry name" value="Homeodomain-like"/>
    <property type="match status" value="1"/>
</dbReference>
<evidence type="ECO:0000313" key="2">
    <source>
        <dbReference type="EMBL" id="GAG24070.1"/>
    </source>
</evidence>
<gene>
    <name evidence="2" type="ORF">S01H1_59001</name>
</gene>